<protein>
    <submittedName>
        <fullName evidence="1">Uncharacterized protein</fullName>
    </submittedName>
</protein>
<dbReference type="EMBL" id="JBBWUH010000004">
    <property type="protein sequence ID" value="KAK8169761.1"/>
    <property type="molecule type" value="Genomic_DNA"/>
</dbReference>
<evidence type="ECO:0000313" key="1">
    <source>
        <dbReference type="EMBL" id="KAK8169761.1"/>
    </source>
</evidence>
<reference evidence="1 2" key="1">
    <citation type="journal article" date="2022" name="G3 (Bethesda)">
        <title>Enemy or ally: a genomic approach to elucidate the lifestyle of Phyllosticta citrichinaensis.</title>
        <authorList>
            <person name="Buijs V.A."/>
            <person name="Groenewald J.Z."/>
            <person name="Haridas S."/>
            <person name="LaButti K.M."/>
            <person name="Lipzen A."/>
            <person name="Martin F.M."/>
            <person name="Barry K."/>
            <person name="Grigoriev I.V."/>
            <person name="Crous P.W."/>
            <person name="Seidl M.F."/>
        </authorList>
    </citation>
    <scope>NUCLEOTIDE SEQUENCE [LARGE SCALE GENOMIC DNA]</scope>
    <source>
        <strain evidence="1 2">CBS 129764</strain>
    </source>
</reference>
<accession>A0ABR1XWL2</accession>
<dbReference type="Proteomes" id="UP001456524">
    <property type="component" value="Unassembled WGS sequence"/>
</dbReference>
<comment type="caution">
    <text evidence="1">The sequence shown here is derived from an EMBL/GenBank/DDBJ whole genome shotgun (WGS) entry which is preliminary data.</text>
</comment>
<evidence type="ECO:0000313" key="2">
    <source>
        <dbReference type="Proteomes" id="UP001456524"/>
    </source>
</evidence>
<proteinExistence type="predicted"/>
<dbReference type="Pfam" id="PF17615">
    <property type="entry name" value="C166"/>
    <property type="match status" value="1"/>
</dbReference>
<keyword evidence="2" id="KW-1185">Reference proteome</keyword>
<gene>
    <name evidence="1" type="ORF">IWX90DRAFT_383186</name>
</gene>
<name>A0ABR1XWL2_9PEZI</name>
<sequence>PLTDLLRGLREVISTLTPAVPRITVLPPFPPGCDTDAIVVALTSFVRVHQALLNIIIGRSGLLETRQFNTVGSTIAAVLRGVEGVVDQLAFALIDLIPARSECAKGQKSAIDGTLDEAIDAYE</sequence>
<organism evidence="1 2">
    <name type="scientific">Phyllosticta citrichinensis</name>
    <dbReference type="NCBI Taxonomy" id="1130410"/>
    <lineage>
        <taxon>Eukaryota</taxon>
        <taxon>Fungi</taxon>
        <taxon>Dikarya</taxon>
        <taxon>Ascomycota</taxon>
        <taxon>Pezizomycotina</taxon>
        <taxon>Dothideomycetes</taxon>
        <taxon>Dothideomycetes incertae sedis</taxon>
        <taxon>Botryosphaeriales</taxon>
        <taxon>Phyllostictaceae</taxon>
        <taxon>Phyllosticta</taxon>
    </lineage>
</organism>
<feature type="non-terminal residue" evidence="1">
    <location>
        <position position="1"/>
    </location>
</feature>